<comment type="caution">
    <text evidence="7">The sequence shown here is derived from an EMBL/GenBank/DDBJ whole genome shotgun (WGS) entry which is preliminary data.</text>
</comment>
<dbReference type="SUPFAM" id="SSF117143">
    <property type="entry name" value="Flagellar hook protein flgE"/>
    <property type="match status" value="1"/>
</dbReference>
<proteinExistence type="inferred from homology"/>
<gene>
    <name evidence="7" type="ORF">ENJ98_01085</name>
</gene>
<keyword evidence="3 4" id="KW-0975">Bacterial flagellum</keyword>
<keyword evidence="7" id="KW-0966">Cell projection</keyword>
<evidence type="ECO:0000256" key="3">
    <source>
        <dbReference type="ARBA" id="ARBA00023143"/>
    </source>
</evidence>
<protein>
    <recommendedName>
        <fullName evidence="4">Flagellar hook protein FlgE</fullName>
    </recommendedName>
</protein>
<dbReference type="Pfam" id="PF00460">
    <property type="entry name" value="Flg_bb_rod"/>
    <property type="match status" value="1"/>
</dbReference>
<feature type="domain" description="Flagellar basal body rod protein N-terminal" evidence="5">
    <location>
        <begin position="3"/>
        <end position="33"/>
    </location>
</feature>
<organism evidence="7">
    <name type="scientific">Thiolapillus brandeum</name>
    <dbReference type="NCBI Taxonomy" id="1076588"/>
    <lineage>
        <taxon>Bacteria</taxon>
        <taxon>Pseudomonadati</taxon>
        <taxon>Pseudomonadota</taxon>
        <taxon>Gammaproteobacteria</taxon>
        <taxon>Chromatiales</taxon>
        <taxon>Sedimenticolaceae</taxon>
        <taxon>Thiolapillus</taxon>
    </lineage>
</organism>
<evidence type="ECO:0000256" key="4">
    <source>
        <dbReference type="RuleBase" id="RU362116"/>
    </source>
</evidence>
<keyword evidence="7" id="KW-0969">Cilium</keyword>
<accession>A0A7C5IXU7</accession>
<comment type="function">
    <text evidence="4">A flexible structure which links the flagellar filament to the drive apparatus in the basal body.</text>
</comment>
<dbReference type="InterPro" id="IPR001444">
    <property type="entry name" value="Flag_bb_rod_N"/>
</dbReference>
<dbReference type="NCBIfam" id="TIGR03506">
    <property type="entry name" value="FlgEFG_subfam"/>
    <property type="match status" value="1"/>
</dbReference>
<evidence type="ECO:0000256" key="1">
    <source>
        <dbReference type="ARBA" id="ARBA00004117"/>
    </source>
</evidence>
<keyword evidence="7" id="KW-0282">Flagellum</keyword>
<dbReference type="PANTHER" id="PTHR30435">
    <property type="entry name" value="FLAGELLAR PROTEIN"/>
    <property type="match status" value="1"/>
</dbReference>
<dbReference type="Pfam" id="PF22692">
    <property type="entry name" value="LlgE_F_G_D1"/>
    <property type="match status" value="1"/>
</dbReference>
<feature type="non-terminal residue" evidence="7">
    <location>
        <position position="196"/>
    </location>
</feature>
<evidence type="ECO:0000259" key="5">
    <source>
        <dbReference type="Pfam" id="PF00460"/>
    </source>
</evidence>
<dbReference type="InterPro" id="IPR020013">
    <property type="entry name" value="Flagellar_FlgE/F/G"/>
</dbReference>
<dbReference type="EMBL" id="DROM01000070">
    <property type="protein sequence ID" value="HHH12809.1"/>
    <property type="molecule type" value="Genomic_DNA"/>
</dbReference>
<evidence type="ECO:0000259" key="6">
    <source>
        <dbReference type="Pfam" id="PF22692"/>
    </source>
</evidence>
<dbReference type="Proteomes" id="UP000886100">
    <property type="component" value="Unassembled WGS sequence"/>
</dbReference>
<name>A0A7C5IXU7_9GAMM</name>
<dbReference type="GO" id="GO:0009425">
    <property type="term" value="C:bacterial-type flagellum basal body"/>
    <property type="evidence" value="ECO:0007669"/>
    <property type="project" value="UniProtKB-SubCell"/>
</dbReference>
<evidence type="ECO:0000313" key="7">
    <source>
        <dbReference type="EMBL" id="HHH12809.1"/>
    </source>
</evidence>
<dbReference type="InterPro" id="IPR053967">
    <property type="entry name" value="LlgE_F_G-like_D1"/>
</dbReference>
<dbReference type="GO" id="GO:0009424">
    <property type="term" value="C:bacterial-type flagellum hook"/>
    <property type="evidence" value="ECO:0007669"/>
    <property type="project" value="TreeGrafter"/>
</dbReference>
<dbReference type="GO" id="GO:0071978">
    <property type="term" value="P:bacterial-type flagellum-dependent swarming motility"/>
    <property type="evidence" value="ECO:0007669"/>
    <property type="project" value="TreeGrafter"/>
</dbReference>
<feature type="domain" description="Flagellar hook protein FlgE/F/G-like D1" evidence="6">
    <location>
        <begin position="83"/>
        <end position="144"/>
    </location>
</feature>
<sequence>MAFYTSLSGIRAASSDLNIIGNNIANASTTGFKGSRAEFADVYAASIYGAPGTAIGQGVRLAEAAQQFGQGNIAYTGNSLDMAINGRGFFMLSDSSGANTYTRAGNFSLDRDGYVVNGEGLFLNARQADQNGAITGGIGPIQLDTTYAAPRPTSALSANINFDARAPETDSSWALVGGVPDPAGYNSSTSTSVYDS</sequence>
<dbReference type="PANTHER" id="PTHR30435:SF1">
    <property type="entry name" value="FLAGELLAR HOOK PROTEIN FLGE"/>
    <property type="match status" value="1"/>
</dbReference>
<evidence type="ECO:0000256" key="2">
    <source>
        <dbReference type="ARBA" id="ARBA00009677"/>
    </source>
</evidence>
<reference evidence="7" key="1">
    <citation type="journal article" date="2020" name="mSystems">
        <title>Genome- and Community-Level Interaction Insights into Carbon Utilization and Element Cycling Functions of Hydrothermarchaeota in Hydrothermal Sediment.</title>
        <authorList>
            <person name="Zhou Z."/>
            <person name="Liu Y."/>
            <person name="Xu W."/>
            <person name="Pan J."/>
            <person name="Luo Z.H."/>
            <person name="Li M."/>
        </authorList>
    </citation>
    <scope>NUCLEOTIDE SEQUENCE [LARGE SCALE GENOMIC DNA]</scope>
    <source>
        <strain evidence="7">HyVt-535</strain>
    </source>
</reference>
<dbReference type="InterPro" id="IPR037925">
    <property type="entry name" value="FlgE/F/G-like"/>
</dbReference>
<comment type="subcellular location">
    <subcellularLocation>
        <location evidence="1 4">Bacterial flagellum basal body</location>
    </subcellularLocation>
</comment>
<dbReference type="GO" id="GO:0005829">
    <property type="term" value="C:cytosol"/>
    <property type="evidence" value="ECO:0007669"/>
    <property type="project" value="TreeGrafter"/>
</dbReference>
<comment type="similarity">
    <text evidence="2 4">Belongs to the flagella basal body rod proteins family.</text>
</comment>
<dbReference type="AlphaFoldDB" id="A0A7C5IXU7"/>